<evidence type="ECO:0000313" key="2">
    <source>
        <dbReference type="EMBL" id="CAF1325054.1"/>
    </source>
</evidence>
<evidence type="ECO:0000313" key="9">
    <source>
        <dbReference type="Proteomes" id="UP000663834"/>
    </source>
</evidence>
<dbReference type="Proteomes" id="UP000663856">
    <property type="component" value="Unassembled WGS sequence"/>
</dbReference>
<evidence type="ECO:0000313" key="10">
    <source>
        <dbReference type="Proteomes" id="UP000663866"/>
    </source>
</evidence>
<accession>A0A815F8C8</accession>
<dbReference type="Proteomes" id="UP000663855">
    <property type="component" value="Unassembled WGS sequence"/>
</dbReference>
<evidence type="ECO:0000313" key="5">
    <source>
        <dbReference type="EMBL" id="CAF2071193.1"/>
    </source>
</evidence>
<dbReference type="OrthoDB" id="10033846at2759"/>
<evidence type="ECO:0000313" key="3">
    <source>
        <dbReference type="EMBL" id="CAF1582748.1"/>
    </source>
</evidence>
<feature type="transmembrane region" description="Helical" evidence="1">
    <location>
        <begin position="171"/>
        <end position="194"/>
    </location>
</feature>
<keyword evidence="10" id="KW-1185">Reference proteome</keyword>
<feature type="transmembrane region" description="Helical" evidence="1">
    <location>
        <begin position="12"/>
        <end position="37"/>
    </location>
</feature>
<dbReference type="EMBL" id="CAJNRE010006585">
    <property type="protein sequence ID" value="CAF2056967.1"/>
    <property type="molecule type" value="Genomic_DNA"/>
</dbReference>
<dbReference type="EMBL" id="CAJNRG010004956">
    <property type="protein sequence ID" value="CAF2071193.1"/>
    <property type="molecule type" value="Genomic_DNA"/>
</dbReference>
<sequence length="242" mass="26803">MSVISQRTAALVAGFSILIMAILAGFAYGFVLNGLIVPDNTNLTANNIKSSIMLFRVGIFSFLLVLIFDVLAAWSLHVFLKLVNENLSLLTAWFRLVYSVILGIALQNLVFVVLLLNGSNYLSVFETNQLNALVTFFLNGFNNIWSMGLVIFGCHLYVLGYLVFKSGYIPRLFGILLIIASLCYITSNFANLLLSNYEKYKATVELFISLPMIVGELGFGLWLLFKGGIEPQGENDLNAKTD</sequence>
<dbReference type="Proteomes" id="UP000663834">
    <property type="component" value="Unassembled WGS sequence"/>
</dbReference>
<evidence type="ECO:0000313" key="7">
    <source>
        <dbReference type="EMBL" id="CAF3944815.1"/>
    </source>
</evidence>
<organism evidence="2 9">
    <name type="scientific">Rotaria magnacalcarata</name>
    <dbReference type="NCBI Taxonomy" id="392030"/>
    <lineage>
        <taxon>Eukaryota</taxon>
        <taxon>Metazoa</taxon>
        <taxon>Spiralia</taxon>
        <taxon>Gnathifera</taxon>
        <taxon>Rotifera</taxon>
        <taxon>Eurotatoria</taxon>
        <taxon>Bdelloidea</taxon>
        <taxon>Philodinida</taxon>
        <taxon>Philodinidae</taxon>
        <taxon>Rotaria</taxon>
    </lineage>
</organism>
<name>A0A815F8C8_9BILA</name>
<proteinExistence type="predicted"/>
<dbReference type="Pfam" id="PF14329">
    <property type="entry name" value="DUF4386"/>
    <property type="match status" value="1"/>
</dbReference>
<evidence type="ECO:0000313" key="8">
    <source>
        <dbReference type="EMBL" id="CAF4050821.1"/>
    </source>
</evidence>
<keyword evidence="1" id="KW-1133">Transmembrane helix</keyword>
<feature type="transmembrane region" description="Helical" evidence="1">
    <location>
        <begin position="57"/>
        <end position="80"/>
    </location>
</feature>
<dbReference type="InterPro" id="IPR025495">
    <property type="entry name" value="DUF4386"/>
</dbReference>
<comment type="caution">
    <text evidence="2">The sequence shown here is derived from an EMBL/GenBank/DDBJ whole genome shotgun (WGS) entry which is preliminary data.</text>
</comment>
<dbReference type="Proteomes" id="UP000663866">
    <property type="component" value="Unassembled WGS sequence"/>
</dbReference>
<evidence type="ECO:0000313" key="6">
    <source>
        <dbReference type="EMBL" id="CAF2093256.1"/>
    </source>
</evidence>
<dbReference type="EMBL" id="CAJNRF010007625">
    <property type="protein sequence ID" value="CAF2093256.1"/>
    <property type="molecule type" value="Genomic_DNA"/>
</dbReference>
<feature type="transmembrane region" description="Helical" evidence="1">
    <location>
        <begin position="206"/>
        <end position="225"/>
    </location>
</feature>
<dbReference type="Proteomes" id="UP000663887">
    <property type="component" value="Unassembled WGS sequence"/>
</dbReference>
<dbReference type="Proteomes" id="UP000663824">
    <property type="component" value="Unassembled WGS sequence"/>
</dbReference>
<keyword evidence="1" id="KW-0812">Transmembrane</keyword>
<evidence type="ECO:0000313" key="4">
    <source>
        <dbReference type="EMBL" id="CAF2056967.1"/>
    </source>
</evidence>
<feature type="transmembrane region" description="Helical" evidence="1">
    <location>
        <begin position="144"/>
        <end position="164"/>
    </location>
</feature>
<dbReference type="EMBL" id="CAJOBF010002694">
    <property type="protein sequence ID" value="CAF4050821.1"/>
    <property type="molecule type" value="Genomic_DNA"/>
</dbReference>
<evidence type="ECO:0000256" key="1">
    <source>
        <dbReference type="SAM" id="Phobius"/>
    </source>
</evidence>
<dbReference type="AlphaFoldDB" id="A0A815F8C8"/>
<evidence type="ECO:0008006" key="11">
    <source>
        <dbReference type="Google" id="ProtNLM"/>
    </source>
</evidence>
<protein>
    <recommendedName>
        <fullName evidence="11">DUF4386 domain-containing protein</fullName>
    </recommendedName>
</protein>
<dbReference type="EMBL" id="CAJNOW010001680">
    <property type="protein sequence ID" value="CAF1325054.1"/>
    <property type="molecule type" value="Genomic_DNA"/>
</dbReference>
<reference evidence="2" key="1">
    <citation type="submission" date="2021-02" db="EMBL/GenBank/DDBJ databases">
        <authorList>
            <person name="Nowell W R."/>
        </authorList>
    </citation>
    <scope>NUCLEOTIDE SEQUENCE</scope>
</reference>
<keyword evidence="1" id="KW-0472">Membrane</keyword>
<feature type="transmembrane region" description="Helical" evidence="1">
    <location>
        <begin position="92"/>
        <end position="116"/>
    </location>
</feature>
<dbReference type="EMBL" id="CAJNOV010016003">
    <property type="protein sequence ID" value="CAF1582748.1"/>
    <property type="molecule type" value="Genomic_DNA"/>
</dbReference>
<dbReference type="Proteomes" id="UP000663842">
    <property type="component" value="Unassembled WGS sequence"/>
</dbReference>
<gene>
    <name evidence="3" type="ORF">CJN711_LOCUS33147</name>
    <name evidence="2" type="ORF">KQP761_LOCUS5943</name>
    <name evidence="4" type="ORF">MBJ925_LOCUS14184</name>
    <name evidence="7" type="ORF">OVN521_LOCUS11888</name>
    <name evidence="8" type="ORF">UXM345_LOCUS19210</name>
    <name evidence="6" type="ORF">WKI299_LOCUS18688</name>
    <name evidence="5" type="ORF">XDN619_LOCUS12604</name>
</gene>
<dbReference type="EMBL" id="CAJOBG010001618">
    <property type="protein sequence ID" value="CAF3944815.1"/>
    <property type="molecule type" value="Genomic_DNA"/>
</dbReference>